<name>A0A2S3V230_9HYPH</name>
<evidence type="ECO:0000256" key="1">
    <source>
        <dbReference type="SAM" id="Phobius"/>
    </source>
</evidence>
<organism evidence="2 3">
    <name type="scientific">Roseibium marinum</name>
    <dbReference type="NCBI Taxonomy" id="281252"/>
    <lineage>
        <taxon>Bacteria</taxon>
        <taxon>Pseudomonadati</taxon>
        <taxon>Pseudomonadota</taxon>
        <taxon>Alphaproteobacteria</taxon>
        <taxon>Hyphomicrobiales</taxon>
        <taxon>Stappiaceae</taxon>
        <taxon>Roseibium</taxon>
    </lineage>
</organism>
<proteinExistence type="predicted"/>
<keyword evidence="3" id="KW-1185">Reference proteome</keyword>
<sequence>MLDWLNSVAFGLIAGSAISFFGVYAGIMLTFTKENNRKHKNSRTLIVWILNRTVQISDEIDQHLRELQDLQAPMAMYSMKLKDQIDLFWRNVSDLIQSDLSESEKNEVFSLMEQIAVQLRLFELHCGLTNFDMNVSEDKMAERINEFRISIDNIKNSYSEISRISKLTSKLLKRIEK</sequence>
<dbReference type="AlphaFoldDB" id="A0A2S3V230"/>
<protein>
    <submittedName>
        <fullName evidence="2">Uncharacterized protein</fullName>
    </submittedName>
</protein>
<comment type="caution">
    <text evidence="2">The sequence shown here is derived from an EMBL/GenBank/DDBJ whole genome shotgun (WGS) entry which is preliminary data.</text>
</comment>
<evidence type="ECO:0000313" key="3">
    <source>
        <dbReference type="Proteomes" id="UP000236959"/>
    </source>
</evidence>
<keyword evidence="1" id="KW-1133">Transmembrane helix</keyword>
<dbReference type="Proteomes" id="UP000236959">
    <property type="component" value="Unassembled WGS sequence"/>
</dbReference>
<dbReference type="RefSeq" id="WP_146048480.1">
    <property type="nucleotide sequence ID" value="NZ_PPCN01000001.1"/>
</dbReference>
<accession>A0A2S3V230</accession>
<dbReference type="EMBL" id="PPCN01000001">
    <property type="protein sequence ID" value="POF34034.1"/>
    <property type="molecule type" value="Genomic_DNA"/>
</dbReference>
<reference evidence="2 3" key="1">
    <citation type="submission" date="2018-01" db="EMBL/GenBank/DDBJ databases">
        <title>Genomic Encyclopedia of Archaeal and Bacterial Type Strains, Phase II (KMG-II): from individual species to whole genera.</title>
        <authorList>
            <person name="Goeker M."/>
        </authorList>
    </citation>
    <scope>NUCLEOTIDE SEQUENCE [LARGE SCALE GENOMIC DNA]</scope>
    <source>
        <strain evidence="2 3">DSM 17023</strain>
    </source>
</reference>
<feature type="transmembrane region" description="Helical" evidence="1">
    <location>
        <begin position="12"/>
        <end position="31"/>
    </location>
</feature>
<evidence type="ECO:0000313" key="2">
    <source>
        <dbReference type="EMBL" id="POF34034.1"/>
    </source>
</evidence>
<gene>
    <name evidence="2" type="ORF">CLV41_101485</name>
</gene>
<keyword evidence="1" id="KW-0812">Transmembrane</keyword>
<keyword evidence="1" id="KW-0472">Membrane</keyword>